<feature type="region of interest" description="Disordered" evidence="1">
    <location>
        <begin position="237"/>
        <end position="270"/>
    </location>
</feature>
<evidence type="ECO:0000313" key="2">
    <source>
        <dbReference type="EMBL" id="KAK6977632.1"/>
    </source>
</evidence>
<comment type="caution">
    <text evidence="2">The sequence shown here is derived from an EMBL/GenBank/DDBJ whole genome shotgun (WGS) entry which is preliminary data.</text>
</comment>
<evidence type="ECO:0000313" key="4">
    <source>
        <dbReference type="Proteomes" id="UP001362999"/>
    </source>
</evidence>
<name>A0AAV9ZCU3_9AGAR</name>
<dbReference type="EMBL" id="JAWWNJ010000167">
    <property type="protein sequence ID" value="KAK6977632.1"/>
    <property type="molecule type" value="Genomic_DNA"/>
</dbReference>
<proteinExistence type="predicted"/>
<evidence type="ECO:0000313" key="3">
    <source>
        <dbReference type="EMBL" id="KAK6997112.1"/>
    </source>
</evidence>
<evidence type="ECO:0000256" key="1">
    <source>
        <dbReference type="SAM" id="MobiDB-lite"/>
    </source>
</evidence>
<accession>A0AAV9ZCU3</accession>
<feature type="compositionally biased region" description="Low complexity" evidence="1">
    <location>
        <begin position="261"/>
        <end position="270"/>
    </location>
</feature>
<keyword evidence="4" id="KW-1185">Reference proteome</keyword>
<dbReference type="AlphaFoldDB" id="A0AAV9ZCU3"/>
<reference evidence="2 4" key="1">
    <citation type="journal article" date="2024" name="J Genomics">
        <title>Draft genome sequencing and assembly of Favolaschia claudopus CIRM-BRFM 2984 isolated from oak limbs.</title>
        <authorList>
            <person name="Navarro D."/>
            <person name="Drula E."/>
            <person name="Chaduli D."/>
            <person name="Cazenave R."/>
            <person name="Ahrendt S."/>
            <person name="Wang J."/>
            <person name="Lipzen A."/>
            <person name="Daum C."/>
            <person name="Barry K."/>
            <person name="Grigoriev I.V."/>
            <person name="Favel A."/>
            <person name="Rosso M.N."/>
            <person name="Martin F."/>
        </authorList>
    </citation>
    <scope>NUCLEOTIDE SEQUENCE [LARGE SCALE GENOMIC DNA]</scope>
    <source>
        <strain evidence="2 4">CIRM-BRFM 2984</strain>
    </source>
</reference>
<gene>
    <name evidence="3" type="ORF">R3P38DRAFT_3221262</name>
    <name evidence="2" type="ORF">R3P38DRAFT_3237045</name>
</gene>
<dbReference type="EMBL" id="JAWWNJ010000094">
    <property type="protein sequence ID" value="KAK6997112.1"/>
    <property type="molecule type" value="Genomic_DNA"/>
</dbReference>
<sequence length="270" mass="30822">MLFVDLGPDCEISPQELRCFLLSKETEFLGAAKYEKHIFPPLLNDTAYTIKKPNRTPSDPFQPLVFGQISSLPVCSRDVTSIKLQRPNWSVHGWGEDDLREVYSMQVDSLDDMWMVDFHKDCDRNITTRVRNFVSGNEIVIDLWRPTHSTDCYYPDISGWYRRYQVSKEGTNFPFCVGDTVVIQASLHQYQEQHPMDGLFRDYSIVAYEMVHVRPRLASQVACPSGWQVDNELSVFGGKSGGHTEEENPLVHGRDDDDRSSGSSDTLTSD</sequence>
<dbReference type="Proteomes" id="UP001362999">
    <property type="component" value="Unassembled WGS sequence"/>
</dbReference>
<organism evidence="2 4">
    <name type="scientific">Favolaschia claudopus</name>
    <dbReference type="NCBI Taxonomy" id="2862362"/>
    <lineage>
        <taxon>Eukaryota</taxon>
        <taxon>Fungi</taxon>
        <taxon>Dikarya</taxon>
        <taxon>Basidiomycota</taxon>
        <taxon>Agaricomycotina</taxon>
        <taxon>Agaricomycetes</taxon>
        <taxon>Agaricomycetidae</taxon>
        <taxon>Agaricales</taxon>
        <taxon>Marasmiineae</taxon>
        <taxon>Mycenaceae</taxon>
        <taxon>Favolaschia</taxon>
    </lineage>
</organism>
<protein>
    <submittedName>
        <fullName evidence="2">Uncharacterized protein</fullName>
    </submittedName>
</protein>